<proteinExistence type="predicted"/>
<dbReference type="Proteomes" id="UP000324222">
    <property type="component" value="Unassembled WGS sequence"/>
</dbReference>
<evidence type="ECO:0000256" key="1">
    <source>
        <dbReference type="SAM" id="Phobius"/>
    </source>
</evidence>
<dbReference type="AlphaFoldDB" id="A0A5B7I8T9"/>
<name>A0A5B7I8T9_PORTR</name>
<reference evidence="2 3" key="1">
    <citation type="submission" date="2019-05" db="EMBL/GenBank/DDBJ databases">
        <title>Another draft genome of Portunus trituberculatus and its Hox gene families provides insights of decapod evolution.</title>
        <authorList>
            <person name="Jeong J.-H."/>
            <person name="Song I."/>
            <person name="Kim S."/>
            <person name="Choi T."/>
            <person name="Kim D."/>
            <person name="Ryu S."/>
            <person name="Kim W."/>
        </authorList>
    </citation>
    <scope>NUCLEOTIDE SEQUENCE [LARGE SCALE GENOMIC DNA]</scope>
    <source>
        <tissue evidence="2">Muscle</tissue>
    </source>
</reference>
<protein>
    <submittedName>
        <fullName evidence="2">Uncharacterized protein</fullName>
    </submittedName>
</protein>
<keyword evidence="1" id="KW-1133">Transmembrane helix</keyword>
<accession>A0A5B7I8T9</accession>
<keyword evidence="1" id="KW-0472">Membrane</keyword>
<sequence>MRDTGTGQWFRSGRGRGRCAWDAGVGAMGVGAAGVVLVSLRRRRVLTPPKVFQRVVLVSTVYFLYRLYCLCHRGHNTQ</sequence>
<evidence type="ECO:0000313" key="2">
    <source>
        <dbReference type="EMBL" id="MPC77204.1"/>
    </source>
</evidence>
<feature type="transmembrane region" description="Helical" evidence="1">
    <location>
        <begin position="51"/>
        <end position="68"/>
    </location>
</feature>
<keyword evidence="3" id="KW-1185">Reference proteome</keyword>
<evidence type="ECO:0000313" key="3">
    <source>
        <dbReference type="Proteomes" id="UP000324222"/>
    </source>
</evidence>
<dbReference type="EMBL" id="VSRR010045298">
    <property type="protein sequence ID" value="MPC77204.1"/>
    <property type="molecule type" value="Genomic_DNA"/>
</dbReference>
<feature type="transmembrane region" description="Helical" evidence="1">
    <location>
        <begin position="20"/>
        <end position="39"/>
    </location>
</feature>
<keyword evidence="1" id="KW-0812">Transmembrane</keyword>
<gene>
    <name evidence="2" type="ORF">E2C01_071652</name>
</gene>
<organism evidence="2 3">
    <name type="scientific">Portunus trituberculatus</name>
    <name type="common">Swimming crab</name>
    <name type="synonym">Neptunus trituberculatus</name>
    <dbReference type="NCBI Taxonomy" id="210409"/>
    <lineage>
        <taxon>Eukaryota</taxon>
        <taxon>Metazoa</taxon>
        <taxon>Ecdysozoa</taxon>
        <taxon>Arthropoda</taxon>
        <taxon>Crustacea</taxon>
        <taxon>Multicrustacea</taxon>
        <taxon>Malacostraca</taxon>
        <taxon>Eumalacostraca</taxon>
        <taxon>Eucarida</taxon>
        <taxon>Decapoda</taxon>
        <taxon>Pleocyemata</taxon>
        <taxon>Brachyura</taxon>
        <taxon>Eubrachyura</taxon>
        <taxon>Portunoidea</taxon>
        <taxon>Portunidae</taxon>
        <taxon>Portuninae</taxon>
        <taxon>Portunus</taxon>
    </lineage>
</organism>
<comment type="caution">
    <text evidence="2">The sequence shown here is derived from an EMBL/GenBank/DDBJ whole genome shotgun (WGS) entry which is preliminary data.</text>
</comment>